<sequence length="171" mass="19331">MKKIYALALLPILMTLIQQPSLADNSISLSPEQLSHEKNLKELRRQKEIIKENHDRALLLAECRDIGIDCSSGTTLEIIEPVEKSLPKNVEFNDLEDIEALSSKTLMNSSDTPTLEAIQNQSAQLSFNGKSEWAMVGNKVGKWQVVHIDASKVRLKNLRDPNIMKTLLLRW</sequence>
<accession>A0A0F9P052</accession>
<comment type="caution">
    <text evidence="2">The sequence shown here is derived from an EMBL/GenBank/DDBJ whole genome shotgun (WGS) entry which is preliminary data.</text>
</comment>
<proteinExistence type="predicted"/>
<gene>
    <name evidence="2" type="ORF">LCGC14_0887770</name>
</gene>
<feature type="coiled-coil region" evidence="1">
    <location>
        <begin position="33"/>
        <end position="60"/>
    </location>
</feature>
<reference evidence="2" key="1">
    <citation type="journal article" date="2015" name="Nature">
        <title>Complex archaea that bridge the gap between prokaryotes and eukaryotes.</title>
        <authorList>
            <person name="Spang A."/>
            <person name="Saw J.H."/>
            <person name="Jorgensen S.L."/>
            <person name="Zaremba-Niedzwiedzka K."/>
            <person name="Martijn J."/>
            <person name="Lind A.E."/>
            <person name="van Eijk R."/>
            <person name="Schleper C."/>
            <person name="Guy L."/>
            <person name="Ettema T.J."/>
        </authorList>
    </citation>
    <scope>NUCLEOTIDE SEQUENCE</scope>
</reference>
<organism evidence="2">
    <name type="scientific">marine sediment metagenome</name>
    <dbReference type="NCBI Taxonomy" id="412755"/>
    <lineage>
        <taxon>unclassified sequences</taxon>
        <taxon>metagenomes</taxon>
        <taxon>ecological metagenomes</taxon>
    </lineage>
</organism>
<dbReference type="AlphaFoldDB" id="A0A0F9P052"/>
<evidence type="ECO:0000256" key="1">
    <source>
        <dbReference type="SAM" id="Coils"/>
    </source>
</evidence>
<name>A0A0F9P052_9ZZZZ</name>
<dbReference type="EMBL" id="LAZR01002825">
    <property type="protein sequence ID" value="KKN25145.1"/>
    <property type="molecule type" value="Genomic_DNA"/>
</dbReference>
<keyword evidence="1" id="KW-0175">Coiled coil</keyword>
<protein>
    <submittedName>
        <fullName evidence="2">Uncharacterized protein</fullName>
    </submittedName>
</protein>
<evidence type="ECO:0000313" key="2">
    <source>
        <dbReference type="EMBL" id="KKN25145.1"/>
    </source>
</evidence>